<dbReference type="RefSeq" id="WP_232242149.1">
    <property type="nucleotide sequence ID" value="NZ_JBHEZZ010000009.1"/>
</dbReference>
<reference evidence="1 2" key="1">
    <citation type="submission" date="2024-09" db="EMBL/GenBank/DDBJ databases">
        <authorList>
            <person name="Lee S.D."/>
        </authorList>
    </citation>
    <scope>NUCLEOTIDE SEQUENCE [LARGE SCALE GENOMIC DNA]</scope>
    <source>
        <strain evidence="1 2">N1-5</strain>
    </source>
</reference>
<gene>
    <name evidence="1" type="ORF">ACEZDJ_18865</name>
</gene>
<comment type="caution">
    <text evidence="1">The sequence shown here is derived from an EMBL/GenBank/DDBJ whole genome shotgun (WGS) entry which is preliminary data.</text>
</comment>
<dbReference type="InterPro" id="IPR045682">
    <property type="entry name" value="DUF6193"/>
</dbReference>
<name>A0ABV6UPG1_9ACTN</name>
<proteinExistence type="predicted"/>
<dbReference type="Pfam" id="PF19692">
    <property type="entry name" value="DUF6193"/>
    <property type="match status" value="1"/>
</dbReference>
<dbReference type="EMBL" id="JBHEZZ010000009">
    <property type="protein sequence ID" value="MFC1403353.1"/>
    <property type="molecule type" value="Genomic_DNA"/>
</dbReference>
<accession>A0ABV6UPG1</accession>
<dbReference type="Proteomes" id="UP001592528">
    <property type="component" value="Unassembled WGS sequence"/>
</dbReference>
<evidence type="ECO:0000313" key="1">
    <source>
        <dbReference type="EMBL" id="MFC1403353.1"/>
    </source>
</evidence>
<protein>
    <submittedName>
        <fullName evidence="1">DUF6193 family natural product biosynthesis protein</fullName>
    </submittedName>
</protein>
<keyword evidence="2" id="KW-1185">Reference proteome</keyword>
<organism evidence="1 2">
    <name type="scientific">Streptacidiphilus cavernicola</name>
    <dbReference type="NCBI Taxonomy" id="3342716"/>
    <lineage>
        <taxon>Bacteria</taxon>
        <taxon>Bacillati</taxon>
        <taxon>Actinomycetota</taxon>
        <taxon>Actinomycetes</taxon>
        <taxon>Kitasatosporales</taxon>
        <taxon>Streptomycetaceae</taxon>
        <taxon>Streptacidiphilus</taxon>
    </lineage>
</organism>
<evidence type="ECO:0000313" key="2">
    <source>
        <dbReference type="Proteomes" id="UP001592528"/>
    </source>
</evidence>
<sequence length="127" mass="13821">MTTDDAGGDVTEAAWQKLLRSDRVDSALVQAAYAEPRLRQLFPWVGMWELHFSRCTEHPPTWDIPYIAPLKGGGFLVAGPSREQSVGPAESAETAAAIVVEHLPAVCGPAFLGNRHELAEKEQSNPQ</sequence>